<name>A0A518JR48_9BACT</name>
<reference evidence="2 3" key="1">
    <citation type="submission" date="2019-02" db="EMBL/GenBank/DDBJ databases">
        <title>Deep-cultivation of Planctomycetes and their phenomic and genomic characterization uncovers novel biology.</title>
        <authorList>
            <person name="Wiegand S."/>
            <person name="Jogler M."/>
            <person name="Boedeker C."/>
            <person name="Pinto D."/>
            <person name="Vollmers J."/>
            <person name="Rivas-Marin E."/>
            <person name="Kohn T."/>
            <person name="Peeters S.H."/>
            <person name="Heuer A."/>
            <person name="Rast P."/>
            <person name="Oberbeckmann S."/>
            <person name="Bunk B."/>
            <person name="Jeske O."/>
            <person name="Meyerdierks A."/>
            <person name="Storesund J.E."/>
            <person name="Kallscheuer N."/>
            <person name="Luecker S."/>
            <person name="Lage O.M."/>
            <person name="Pohl T."/>
            <person name="Merkel B.J."/>
            <person name="Hornburger P."/>
            <person name="Mueller R.-W."/>
            <person name="Bruemmer F."/>
            <person name="Labrenz M."/>
            <person name="Spormann A.M."/>
            <person name="Op den Camp H."/>
            <person name="Overmann J."/>
            <person name="Amann R."/>
            <person name="Jetten M.S.M."/>
            <person name="Mascher T."/>
            <person name="Medema M.H."/>
            <person name="Devos D.P."/>
            <person name="Kaster A.-K."/>
            <person name="Ovreas L."/>
            <person name="Rohde M."/>
            <person name="Galperin M.Y."/>
            <person name="Jogler C."/>
        </authorList>
    </citation>
    <scope>NUCLEOTIDE SEQUENCE [LARGE SCALE GENOMIC DNA]</scope>
    <source>
        <strain evidence="2 3">Poly24</strain>
    </source>
</reference>
<dbReference type="OrthoDB" id="214400at2"/>
<dbReference type="InterPro" id="IPR036249">
    <property type="entry name" value="Thioredoxin-like_sf"/>
</dbReference>
<evidence type="ECO:0000313" key="3">
    <source>
        <dbReference type="Proteomes" id="UP000315082"/>
    </source>
</evidence>
<dbReference type="Gene3D" id="3.40.30.10">
    <property type="entry name" value="Glutaredoxin"/>
    <property type="match status" value="1"/>
</dbReference>
<sequence length="275" mass="28762" precursor="true">MKRTQLHVRTLTALILAALALTVTNSATAQQNASLTSVAAGPADAALHNAARDGKYLFVYFYKQDDQQTQSMQGVFDQATGQMADVANAIRVNITDPSNASIVQKFGVSRAPMPLSLAIAPNGAVTQGLPVSFNEKQLQEAVVSPGTADCMKAMQDRKLVLVCVKEKIDAAAFQGARELTQDERFAGSTQIVNIDPADASEHSFLQSLKVDTSAGNGVLVVLTPAGQPVATIAETATKDQIIQRLTAASSSCCPDGKCAPGQQCCPGGNCAPAKK</sequence>
<feature type="chain" id="PRO_5021756540" description="Thioredoxin domain-containing protein" evidence="1">
    <location>
        <begin position="30"/>
        <end position="275"/>
    </location>
</feature>
<evidence type="ECO:0000313" key="2">
    <source>
        <dbReference type="EMBL" id="QDV67996.1"/>
    </source>
</evidence>
<keyword evidence="3" id="KW-1185">Reference proteome</keyword>
<evidence type="ECO:0008006" key="4">
    <source>
        <dbReference type="Google" id="ProtNLM"/>
    </source>
</evidence>
<organism evidence="2 3">
    <name type="scientific">Rosistilla carotiformis</name>
    <dbReference type="NCBI Taxonomy" id="2528017"/>
    <lineage>
        <taxon>Bacteria</taxon>
        <taxon>Pseudomonadati</taxon>
        <taxon>Planctomycetota</taxon>
        <taxon>Planctomycetia</taxon>
        <taxon>Pirellulales</taxon>
        <taxon>Pirellulaceae</taxon>
        <taxon>Rosistilla</taxon>
    </lineage>
</organism>
<gene>
    <name evidence="2" type="ORF">Poly24_17020</name>
</gene>
<evidence type="ECO:0000256" key="1">
    <source>
        <dbReference type="SAM" id="SignalP"/>
    </source>
</evidence>
<proteinExistence type="predicted"/>
<dbReference type="AlphaFoldDB" id="A0A518JR48"/>
<dbReference type="EMBL" id="CP036348">
    <property type="protein sequence ID" value="QDV67996.1"/>
    <property type="molecule type" value="Genomic_DNA"/>
</dbReference>
<dbReference type="Proteomes" id="UP000315082">
    <property type="component" value="Chromosome"/>
</dbReference>
<dbReference type="RefSeq" id="WP_145093139.1">
    <property type="nucleotide sequence ID" value="NZ_CP036348.1"/>
</dbReference>
<keyword evidence="1" id="KW-0732">Signal</keyword>
<feature type="signal peptide" evidence="1">
    <location>
        <begin position="1"/>
        <end position="29"/>
    </location>
</feature>
<dbReference type="KEGG" id="rcf:Poly24_17020"/>
<accession>A0A518JR48</accession>
<dbReference type="SUPFAM" id="SSF52833">
    <property type="entry name" value="Thioredoxin-like"/>
    <property type="match status" value="1"/>
</dbReference>
<protein>
    <recommendedName>
        <fullName evidence="4">Thioredoxin domain-containing protein</fullName>
    </recommendedName>
</protein>